<proteinExistence type="predicted"/>
<dbReference type="GO" id="GO:0004016">
    <property type="term" value="F:adenylate cyclase activity"/>
    <property type="evidence" value="ECO:0007669"/>
    <property type="project" value="UniProtKB-EC"/>
</dbReference>
<dbReference type="EC" id="4.6.1.1" evidence="3"/>
<name>A0A841P833_9HYPH</name>
<dbReference type="Proteomes" id="UP000556329">
    <property type="component" value="Unassembled WGS sequence"/>
</dbReference>
<dbReference type="SMART" id="SM00028">
    <property type="entry name" value="TPR"/>
    <property type="match status" value="5"/>
</dbReference>
<dbReference type="InterPro" id="IPR029787">
    <property type="entry name" value="Nucleotide_cyclase"/>
</dbReference>
<dbReference type="InterPro" id="IPR019734">
    <property type="entry name" value="TPR_rpt"/>
</dbReference>
<dbReference type="RefSeq" id="WP_184872703.1">
    <property type="nucleotide sequence ID" value="NZ_JACHEF010000002.1"/>
</dbReference>
<feature type="domain" description="Guanylate cyclase" evidence="2">
    <location>
        <begin position="12"/>
        <end position="127"/>
    </location>
</feature>
<dbReference type="Gene3D" id="1.25.40.10">
    <property type="entry name" value="Tetratricopeptide repeat domain"/>
    <property type="match status" value="2"/>
</dbReference>
<reference evidence="3 4" key="1">
    <citation type="submission" date="2020-08" db="EMBL/GenBank/DDBJ databases">
        <title>Genomic Encyclopedia of Type Strains, Phase IV (KMG-IV): sequencing the most valuable type-strain genomes for metagenomic binning, comparative biology and taxonomic classification.</title>
        <authorList>
            <person name="Goeker M."/>
        </authorList>
    </citation>
    <scope>NUCLEOTIDE SEQUENCE [LARGE SCALE GENOMIC DNA]</scope>
    <source>
        <strain evidence="3 4">DSM 100039</strain>
    </source>
</reference>
<dbReference type="EMBL" id="JACHEF010000002">
    <property type="protein sequence ID" value="MBB6409691.1"/>
    <property type="molecule type" value="Genomic_DNA"/>
</dbReference>
<evidence type="ECO:0000313" key="3">
    <source>
        <dbReference type="EMBL" id="MBB6409691.1"/>
    </source>
</evidence>
<dbReference type="GO" id="GO:0006171">
    <property type="term" value="P:cAMP biosynthetic process"/>
    <property type="evidence" value="ECO:0007669"/>
    <property type="project" value="TreeGrafter"/>
</dbReference>
<evidence type="ECO:0000256" key="1">
    <source>
        <dbReference type="PROSITE-ProRule" id="PRU00339"/>
    </source>
</evidence>
<dbReference type="Gene3D" id="3.40.50.10070">
    <property type="entry name" value="TolB, N-terminal domain"/>
    <property type="match status" value="1"/>
</dbReference>
<keyword evidence="1" id="KW-0802">TPR repeat</keyword>
<dbReference type="PROSITE" id="PS50125">
    <property type="entry name" value="GUANYLATE_CYCLASE_2"/>
    <property type="match status" value="1"/>
</dbReference>
<dbReference type="Pfam" id="PF00211">
    <property type="entry name" value="Guanylate_cyc"/>
    <property type="match status" value="1"/>
</dbReference>
<dbReference type="PROSITE" id="PS50005">
    <property type="entry name" value="TPR"/>
    <property type="match status" value="1"/>
</dbReference>
<feature type="repeat" description="TPR" evidence="1">
    <location>
        <begin position="422"/>
        <end position="455"/>
    </location>
</feature>
<dbReference type="CDD" id="cd07302">
    <property type="entry name" value="CHD"/>
    <property type="match status" value="1"/>
</dbReference>
<evidence type="ECO:0000259" key="2">
    <source>
        <dbReference type="PROSITE" id="PS50125"/>
    </source>
</evidence>
<organism evidence="3 4">
    <name type="scientific">Mesorhizobium sangaii</name>
    <dbReference type="NCBI Taxonomy" id="505389"/>
    <lineage>
        <taxon>Bacteria</taxon>
        <taxon>Pseudomonadati</taxon>
        <taxon>Pseudomonadota</taxon>
        <taxon>Alphaproteobacteria</taxon>
        <taxon>Hyphomicrobiales</taxon>
        <taxon>Phyllobacteriaceae</taxon>
        <taxon>Mesorhizobium</taxon>
    </lineage>
</organism>
<dbReference type="GO" id="GO:0035556">
    <property type="term" value="P:intracellular signal transduction"/>
    <property type="evidence" value="ECO:0007669"/>
    <property type="project" value="InterPro"/>
</dbReference>
<keyword evidence="4" id="KW-1185">Reference proteome</keyword>
<dbReference type="InterPro" id="IPR001054">
    <property type="entry name" value="A/G_cyclase"/>
</dbReference>
<dbReference type="PANTHER" id="PTHR43081:SF19">
    <property type="entry name" value="PH-SENSITIVE ADENYLATE CYCLASE RV1264"/>
    <property type="match status" value="1"/>
</dbReference>
<dbReference type="PANTHER" id="PTHR43081">
    <property type="entry name" value="ADENYLATE CYCLASE, TERMINAL-DIFFERENTIATION SPECIFIC-RELATED"/>
    <property type="match status" value="1"/>
</dbReference>
<dbReference type="InterPro" id="IPR011990">
    <property type="entry name" value="TPR-like_helical_dom_sf"/>
</dbReference>
<evidence type="ECO:0000313" key="4">
    <source>
        <dbReference type="Proteomes" id="UP000556329"/>
    </source>
</evidence>
<comment type="caution">
    <text evidence="3">The sequence shown here is derived from an EMBL/GenBank/DDBJ whole genome shotgun (WGS) entry which is preliminary data.</text>
</comment>
<keyword evidence="3" id="KW-0456">Lyase</keyword>
<dbReference type="Gene3D" id="3.30.70.1230">
    <property type="entry name" value="Nucleotide cyclase"/>
    <property type="match status" value="1"/>
</dbReference>
<dbReference type="InterPro" id="IPR050697">
    <property type="entry name" value="Adenylyl/Guanylyl_Cyclase_3/4"/>
</dbReference>
<dbReference type="SUPFAM" id="SSF48452">
    <property type="entry name" value="TPR-like"/>
    <property type="match status" value="1"/>
</dbReference>
<dbReference type="AlphaFoldDB" id="A0A841P833"/>
<sequence>MSEEHVERRLAAILAADVVGYSRLMEVDEEHTLNLLRQHRREFFDPTVTKHGGRIFKVMGDGFLVEFGSVINAARCAVEIQRGMSERNAGIPEDRHFKFRMGINLGDIIVDGDDFHGDGVNLAVRLQGLAIPGGIACSEAVRHAVGNKLGIDFADQGARTVKNIAQPLHVYFANWDQGVPHAETYIAARRGGQTLVRSDKPSVAILPFANLSNDPDQQYFSDGITEDIITDLANVSGLFVLSRNTVFAFKGRTDKVERIARELGVGYIVEGSVRKAGNRVRINAELIEGATDGHVWAARYDRDLTDIFAVQDEIAKAVVAQLRVRLLPEEKKAIELAPTDNVEAYTHYLRGRDYSHIATRANHLMARQSYFRAIELDPGYARAYAGLAVCDVRLQSIYGSPIQVDDILATADKALALDPNLAEAHSARGFGLSLADRRSEAAAAFEQALALDPNCHEANRYYAEFCVTGGEFELAATYFMRAMEIKPTDYGAPVMLVNVFSTLGQQNDAELYARIALERAEEELRLHPENANCACLGAIVLAFLGERDRAAKWLDRSLEIDPSDINVQYNAACTYALLGEFERSIDLLEAWLPQAGAEMRLWFKNDSDFASVRSHPRYQKLLRLLQ</sequence>
<protein>
    <submittedName>
        <fullName evidence="3">Adenylate cyclase</fullName>
        <ecNumber evidence="3">4.6.1.1</ecNumber>
    </submittedName>
</protein>
<dbReference type="SUPFAM" id="SSF55073">
    <property type="entry name" value="Nucleotide cyclase"/>
    <property type="match status" value="1"/>
</dbReference>
<accession>A0A841P833</accession>
<gene>
    <name evidence="3" type="ORF">HNQ71_002356</name>
</gene>
<dbReference type="NCBIfam" id="NF047558">
    <property type="entry name" value="TPR_END_plus"/>
    <property type="match status" value="1"/>
</dbReference>